<accession>A0A811R727</accession>
<dbReference type="Pfam" id="PF01738">
    <property type="entry name" value="DLH"/>
    <property type="match status" value="1"/>
</dbReference>
<feature type="domain" description="Dienelactone hydrolase" evidence="2">
    <location>
        <begin position="57"/>
        <end position="113"/>
    </location>
</feature>
<dbReference type="Proteomes" id="UP000604825">
    <property type="component" value="Unassembled WGS sequence"/>
</dbReference>
<reference evidence="3" key="1">
    <citation type="submission" date="2020-10" db="EMBL/GenBank/DDBJ databases">
        <authorList>
            <person name="Han B."/>
            <person name="Lu T."/>
            <person name="Zhao Q."/>
            <person name="Huang X."/>
            <person name="Zhao Y."/>
        </authorList>
    </citation>
    <scope>NUCLEOTIDE SEQUENCE</scope>
</reference>
<dbReference type="AlphaFoldDB" id="A0A811R727"/>
<evidence type="ECO:0000313" key="3">
    <source>
        <dbReference type="EMBL" id="CAD6265814.1"/>
    </source>
</evidence>
<dbReference type="Gene3D" id="3.40.50.1820">
    <property type="entry name" value="alpha/beta hydrolase"/>
    <property type="match status" value="2"/>
</dbReference>
<name>A0A811R727_9POAL</name>
<dbReference type="PANTHER" id="PTHR17630:SF85">
    <property type="entry name" value="DIENELACTONE HYDROLASE DOMAIN-CONTAINING PROTEIN"/>
    <property type="match status" value="1"/>
</dbReference>
<gene>
    <name evidence="3" type="ORF">NCGR_LOCUS49119</name>
</gene>
<comment type="caution">
    <text evidence="3">The sequence shown here is derived from an EMBL/GenBank/DDBJ whole genome shotgun (WGS) entry which is preliminary data.</text>
</comment>
<protein>
    <recommendedName>
        <fullName evidence="2">Dienelactone hydrolase domain-containing protein</fullName>
    </recommendedName>
</protein>
<keyword evidence="1" id="KW-0732">Signal</keyword>
<keyword evidence="4" id="KW-1185">Reference proteome</keyword>
<dbReference type="OrthoDB" id="17560at2759"/>
<evidence type="ECO:0000259" key="2">
    <source>
        <dbReference type="Pfam" id="PF01738"/>
    </source>
</evidence>
<dbReference type="InterPro" id="IPR002925">
    <property type="entry name" value="Dienelactn_hydro"/>
</dbReference>
<organism evidence="3 4">
    <name type="scientific">Miscanthus lutarioriparius</name>
    <dbReference type="NCBI Taxonomy" id="422564"/>
    <lineage>
        <taxon>Eukaryota</taxon>
        <taxon>Viridiplantae</taxon>
        <taxon>Streptophyta</taxon>
        <taxon>Embryophyta</taxon>
        <taxon>Tracheophyta</taxon>
        <taxon>Spermatophyta</taxon>
        <taxon>Magnoliopsida</taxon>
        <taxon>Liliopsida</taxon>
        <taxon>Poales</taxon>
        <taxon>Poaceae</taxon>
        <taxon>PACMAD clade</taxon>
        <taxon>Panicoideae</taxon>
        <taxon>Andropogonodae</taxon>
        <taxon>Andropogoneae</taxon>
        <taxon>Saccharinae</taxon>
        <taxon>Miscanthus</taxon>
    </lineage>
</organism>
<feature type="signal peptide" evidence="1">
    <location>
        <begin position="1"/>
        <end position="23"/>
    </location>
</feature>
<evidence type="ECO:0000313" key="4">
    <source>
        <dbReference type="Proteomes" id="UP000604825"/>
    </source>
</evidence>
<sequence length="181" mass="19941">MPSAMMVSTALLFLIVTVHVAAAATVHEHSQCLDNPPDLSQRGVEAGKVVDNLPGGIQAYVTGPPSSKRAVVLTSDVYGFEAPLLRKIADKVGVTGYYVVVPDFFHGDPYNDRKFAAEMAKTDDIKVVVLSHPVYVTVDDMKEVKWPIEILGALNDTITPREQVRQFEQALSERKDKIEYL</sequence>
<proteinExistence type="predicted"/>
<evidence type="ECO:0000256" key="1">
    <source>
        <dbReference type="SAM" id="SignalP"/>
    </source>
</evidence>
<dbReference type="InterPro" id="IPR029058">
    <property type="entry name" value="AB_hydrolase_fold"/>
</dbReference>
<feature type="chain" id="PRO_5033044956" description="Dienelactone hydrolase domain-containing protein" evidence="1">
    <location>
        <begin position="24"/>
        <end position="181"/>
    </location>
</feature>
<dbReference type="EMBL" id="CAJGYO010000013">
    <property type="protein sequence ID" value="CAD6265814.1"/>
    <property type="molecule type" value="Genomic_DNA"/>
</dbReference>
<dbReference type="SUPFAM" id="SSF53474">
    <property type="entry name" value="alpha/beta-Hydrolases"/>
    <property type="match status" value="1"/>
</dbReference>
<dbReference type="PANTHER" id="PTHR17630">
    <property type="entry name" value="DIENELACTONE HYDROLASE"/>
    <property type="match status" value="1"/>
</dbReference>
<dbReference type="GO" id="GO:0016787">
    <property type="term" value="F:hydrolase activity"/>
    <property type="evidence" value="ECO:0007669"/>
    <property type="project" value="InterPro"/>
</dbReference>